<dbReference type="EMBL" id="LILB01000001">
    <property type="protein sequence ID" value="KOO51099.1"/>
    <property type="molecule type" value="Genomic_DNA"/>
</dbReference>
<dbReference type="PATRIC" id="fig|263475.3.peg.492"/>
<name>A0A0M0LJ72_9BACL</name>
<evidence type="ECO:0000313" key="1">
    <source>
        <dbReference type="EMBL" id="KOO51099.1"/>
    </source>
</evidence>
<dbReference type="OrthoDB" id="2112405at2"/>
<gene>
    <name evidence="1" type="ORF">AMD00_00905</name>
</gene>
<reference evidence="2" key="1">
    <citation type="submission" date="2015-08" db="EMBL/GenBank/DDBJ databases">
        <title>Fjat-10028 dsm 16317.</title>
        <authorList>
            <person name="Liu B."/>
            <person name="Wang J."/>
            <person name="Zhu Y."/>
            <person name="Liu G."/>
            <person name="Chen Q."/>
            <person name="Chen Z."/>
            <person name="Lan J."/>
            <person name="Che J."/>
            <person name="Ge C."/>
            <person name="Shi H."/>
            <person name="Pan Z."/>
            <person name="Liu X."/>
        </authorList>
    </citation>
    <scope>NUCLEOTIDE SEQUENCE [LARGE SCALE GENOMIC DNA]</scope>
    <source>
        <strain evidence="2">DSM 16317</strain>
    </source>
</reference>
<proteinExistence type="predicted"/>
<comment type="caution">
    <text evidence="1">The sequence shown here is derived from an EMBL/GenBank/DDBJ whole genome shotgun (WGS) entry which is preliminary data.</text>
</comment>
<sequence>MKEQLIKAMQRNQIIDLMYMSKGGEITKRRVKIIKMTDGIFQAYCFVKHAKRTFIIENVLATSPVIRKENEVV</sequence>
<dbReference type="GeneID" id="301134680"/>
<keyword evidence="2" id="KW-1185">Reference proteome</keyword>
<organism evidence="1 2">
    <name type="scientific">Viridibacillus arvi</name>
    <dbReference type="NCBI Taxonomy" id="263475"/>
    <lineage>
        <taxon>Bacteria</taxon>
        <taxon>Bacillati</taxon>
        <taxon>Bacillota</taxon>
        <taxon>Bacilli</taxon>
        <taxon>Bacillales</taxon>
        <taxon>Caryophanaceae</taxon>
        <taxon>Viridibacillus</taxon>
    </lineage>
</organism>
<dbReference type="STRING" id="263475.AMD00_00905"/>
<accession>A0A0M0LJ72</accession>
<dbReference type="Proteomes" id="UP000036867">
    <property type="component" value="Unassembled WGS sequence"/>
</dbReference>
<protein>
    <submittedName>
        <fullName evidence="1">Transcriptional regulator</fullName>
    </submittedName>
</protein>
<evidence type="ECO:0000313" key="2">
    <source>
        <dbReference type="Proteomes" id="UP000036867"/>
    </source>
</evidence>
<dbReference type="RefSeq" id="WP_053415221.1">
    <property type="nucleotide sequence ID" value="NZ_CP063302.1"/>
</dbReference>
<dbReference type="AlphaFoldDB" id="A0A0M0LJ72"/>